<feature type="region of interest" description="Disordered" evidence="1">
    <location>
        <begin position="34"/>
        <end position="55"/>
    </location>
</feature>
<evidence type="ECO:0000256" key="1">
    <source>
        <dbReference type="SAM" id="MobiDB-lite"/>
    </source>
</evidence>
<name>E3N850_CAERE</name>
<dbReference type="HOGENOM" id="CLU_1333028_0_0_1"/>
<dbReference type="STRING" id="31234.E3N850"/>
<dbReference type="EMBL" id="DS268554">
    <property type="protein sequence ID" value="EFO89294.1"/>
    <property type="molecule type" value="Genomic_DNA"/>
</dbReference>
<dbReference type="Proteomes" id="UP000008281">
    <property type="component" value="Unassembled WGS sequence"/>
</dbReference>
<feature type="transmembrane region" description="Helical" evidence="2">
    <location>
        <begin position="92"/>
        <end position="116"/>
    </location>
</feature>
<accession>E3N850</accession>
<keyword evidence="2" id="KW-0472">Membrane</keyword>
<gene>
    <name evidence="3" type="ORF">CRE_15678</name>
</gene>
<evidence type="ECO:0000313" key="4">
    <source>
        <dbReference type="Proteomes" id="UP000008281"/>
    </source>
</evidence>
<keyword evidence="4" id="KW-1185">Reference proteome</keyword>
<organism evidence="4">
    <name type="scientific">Caenorhabditis remanei</name>
    <name type="common">Caenorhabditis vulgaris</name>
    <dbReference type="NCBI Taxonomy" id="31234"/>
    <lineage>
        <taxon>Eukaryota</taxon>
        <taxon>Metazoa</taxon>
        <taxon>Ecdysozoa</taxon>
        <taxon>Nematoda</taxon>
        <taxon>Chromadorea</taxon>
        <taxon>Rhabditida</taxon>
        <taxon>Rhabditina</taxon>
        <taxon>Rhabditomorpha</taxon>
        <taxon>Rhabditoidea</taxon>
        <taxon>Rhabditidae</taxon>
        <taxon>Peloderinae</taxon>
        <taxon>Caenorhabditis</taxon>
    </lineage>
</organism>
<dbReference type="InParanoid" id="E3N850"/>
<reference evidence="3" key="1">
    <citation type="submission" date="2007-07" db="EMBL/GenBank/DDBJ databases">
        <title>PCAP assembly of the Caenorhabditis remanei genome.</title>
        <authorList>
            <consortium name="The Caenorhabditis remanei Sequencing Consortium"/>
            <person name="Wilson R.K."/>
        </authorList>
    </citation>
    <scope>NUCLEOTIDE SEQUENCE [LARGE SCALE GENOMIC DNA]</scope>
    <source>
        <strain evidence="3">PB4641</strain>
    </source>
</reference>
<protein>
    <submittedName>
        <fullName evidence="3">Uncharacterized protein</fullName>
    </submittedName>
</protein>
<evidence type="ECO:0000256" key="2">
    <source>
        <dbReference type="SAM" id="Phobius"/>
    </source>
</evidence>
<keyword evidence="2" id="KW-0812">Transmembrane</keyword>
<evidence type="ECO:0000313" key="3">
    <source>
        <dbReference type="EMBL" id="EFO89294.1"/>
    </source>
</evidence>
<sequence length="206" mass="23893">MPFLISRISQIYTERQARLGTLQIQSRPTNTVSELSHEIPNSGSEPHSITQNTEPTRVVVTETSPETEFEPANKHHHFGILYYMVNNRFRKIMLILFLNLLLFAIFFASIFLFIYLQNRNEHEGSVSTEPFSSTTSPDIKDNTNCRPNEKSTLLYAYSNDLTAKQVLNTWKTLSSNLSEKSYNTFAQTRFDTAMYENITWRTDVKY</sequence>
<proteinExistence type="predicted"/>
<dbReference type="AlphaFoldDB" id="E3N850"/>
<keyword evidence="2" id="KW-1133">Transmembrane helix</keyword>